<reference evidence="2 3" key="1">
    <citation type="submission" date="2021-01" db="EMBL/GenBank/DDBJ databases">
        <title>WGS of actinomycetes isolated from Thailand.</title>
        <authorList>
            <person name="Thawai C."/>
        </authorList>
    </citation>
    <scope>NUCLEOTIDE SEQUENCE [LARGE SCALE GENOMIC DNA]</scope>
    <source>
        <strain evidence="2 3">LPG 2</strain>
    </source>
</reference>
<feature type="transmembrane region" description="Helical" evidence="1">
    <location>
        <begin position="12"/>
        <end position="33"/>
    </location>
</feature>
<accession>A0ABS1M8N7</accession>
<keyword evidence="1" id="KW-0812">Transmembrane</keyword>
<feature type="transmembrane region" description="Helical" evidence="1">
    <location>
        <begin position="53"/>
        <end position="76"/>
    </location>
</feature>
<gene>
    <name evidence="2" type="ORF">JK358_21705</name>
</gene>
<evidence type="ECO:0000256" key="1">
    <source>
        <dbReference type="SAM" id="Phobius"/>
    </source>
</evidence>
<keyword evidence="1" id="KW-1133">Transmembrane helix</keyword>
<sequence length="102" mass="10997">MRKPSAAQRHSVWRLIRVPVVAIVVYLVLRLILAGLSARHRFGSPDGVGVDFLAVSAAVVALRVLLLVGLPAYFAYRLVSYLVARALDTRDAPPPPVEAGPT</sequence>
<name>A0ABS1M8N7_9NOCA</name>
<dbReference type="EMBL" id="JAERRJ010000008">
    <property type="protein sequence ID" value="MBL1077017.1"/>
    <property type="molecule type" value="Genomic_DNA"/>
</dbReference>
<organism evidence="2 3">
    <name type="scientific">Nocardia acididurans</name>
    <dbReference type="NCBI Taxonomy" id="2802282"/>
    <lineage>
        <taxon>Bacteria</taxon>
        <taxon>Bacillati</taxon>
        <taxon>Actinomycetota</taxon>
        <taxon>Actinomycetes</taxon>
        <taxon>Mycobacteriales</taxon>
        <taxon>Nocardiaceae</taxon>
        <taxon>Nocardia</taxon>
    </lineage>
</organism>
<keyword evidence="3" id="KW-1185">Reference proteome</keyword>
<proteinExistence type="predicted"/>
<protein>
    <recommendedName>
        <fullName evidence="4">DUF1206 domain-containing protein</fullName>
    </recommendedName>
</protein>
<dbReference type="Proteomes" id="UP000602198">
    <property type="component" value="Unassembled WGS sequence"/>
</dbReference>
<evidence type="ECO:0000313" key="2">
    <source>
        <dbReference type="EMBL" id="MBL1077017.1"/>
    </source>
</evidence>
<keyword evidence="1" id="KW-0472">Membrane</keyword>
<comment type="caution">
    <text evidence="2">The sequence shown here is derived from an EMBL/GenBank/DDBJ whole genome shotgun (WGS) entry which is preliminary data.</text>
</comment>
<evidence type="ECO:0000313" key="3">
    <source>
        <dbReference type="Proteomes" id="UP000602198"/>
    </source>
</evidence>
<evidence type="ECO:0008006" key="4">
    <source>
        <dbReference type="Google" id="ProtNLM"/>
    </source>
</evidence>
<dbReference type="RefSeq" id="WP_201949610.1">
    <property type="nucleotide sequence ID" value="NZ_JAERRJ010000008.1"/>
</dbReference>